<dbReference type="InterPro" id="IPR001128">
    <property type="entry name" value="Cyt_P450"/>
</dbReference>
<keyword evidence="4" id="KW-0349">Heme</keyword>
<dbReference type="GO" id="GO:0016020">
    <property type="term" value="C:membrane"/>
    <property type="evidence" value="ECO:0007669"/>
    <property type="project" value="UniProtKB-SubCell"/>
</dbReference>
<evidence type="ECO:0000256" key="1">
    <source>
        <dbReference type="ARBA" id="ARBA00001971"/>
    </source>
</evidence>
<keyword evidence="8" id="KW-0503">Monooxygenase</keyword>
<evidence type="ECO:0000256" key="5">
    <source>
        <dbReference type="ARBA" id="ARBA00022723"/>
    </source>
</evidence>
<dbReference type="Pfam" id="PF00067">
    <property type="entry name" value="p450"/>
    <property type="match status" value="1"/>
</dbReference>
<reference evidence="10" key="1">
    <citation type="submission" date="2023-02" db="EMBL/GenBank/DDBJ databases">
        <title>Genome of toxic invasive species Heracleum sosnowskyi carries increased number of genes despite the absence of recent whole-genome duplications.</title>
        <authorList>
            <person name="Schelkunov M."/>
            <person name="Shtratnikova V."/>
            <person name="Makarenko M."/>
            <person name="Klepikova A."/>
            <person name="Omelchenko D."/>
            <person name="Novikova G."/>
            <person name="Obukhova E."/>
            <person name="Bogdanov V."/>
            <person name="Penin A."/>
            <person name="Logacheva M."/>
        </authorList>
    </citation>
    <scope>NUCLEOTIDE SEQUENCE</scope>
    <source>
        <strain evidence="10">Hsosn_3</strain>
        <tissue evidence="10">Leaf</tissue>
    </source>
</reference>
<dbReference type="EMBL" id="JAUIZM010000003">
    <property type="protein sequence ID" value="KAK1392290.1"/>
    <property type="molecule type" value="Genomic_DNA"/>
</dbReference>
<dbReference type="GO" id="GO:0009805">
    <property type="term" value="P:coumarin biosynthetic process"/>
    <property type="evidence" value="ECO:0007669"/>
    <property type="project" value="UniProtKB-ARBA"/>
</dbReference>
<dbReference type="InterPro" id="IPR036396">
    <property type="entry name" value="Cyt_P450_sf"/>
</dbReference>
<keyword evidence="11" id="KW-1185">Reference proteome</keyword>
<keyword evidence="5" id="KW-0479">Metal-binding</keyword>
<evidence type="ECO:0000256" key="4">
    <source>
        <dbReference type="ARBA" id="ARBA00022617"/>
    </source>
</evidence>
<evidence type="ECO:0000256" key="8">
    <source>
        <dbReference type="ARBA" id="ARBA00023033"/>
    </source>
</evidence>
<dbReference type="PANTHER" id="PTHR47943:SF9">
    <property type="entry name" value="CYTOCHROME P450"/>
    <property type="match status" value="1"/>
</dbReference>
<name>A0AAD8IY75_9APIA</name>
<dbReference type="PRINTS" id="PR00463">
    <property type="entry name" value="EP450I"/>
</dbReference>
<evidence type="ECO:0000256" key="6">
    <source>
        <dbReference type="ARBA" id="ARBA00023002"/>
    </source>
</evidence>
<comment type="cofactor">
    <cofactor evidence="1">
        <name>heme</name>
        <dbReference type="ChEBI" id="CHEBI:30413"/>
    </cofactor>
</comment>
<dbReference type="Gene3D" id="1.10.630.10">
    <property type="entry name" value="Cytochrome P450"/>
    <property type="match status" value="1"/>
</dbReference>
<dbReference type="Proteomes" id="UP001237642">
    <property type="component" value="Unassembled WGS sequence"/>
</dbReference>
<comment type="similarity">
    <text evidence="3">Belongs to the cytochrome P450 family.</text>
</comment>
<dbReference type="InterPro" id="IPR002401">
    <property type="entry name" value="Cyt_P450_E_grp-I"/>
</dbReference>
<keyword evidence="7" id="KW-0408">Iron</keyword>
<dbReference type="SUPFAM" id="SSF48264">
    <property type="entry name" value="Cytochrome P450"/>
    <property type="match status" value="1"/>
</dbReference>
<proteinExistence type="inferred from homology"/>
<dbReference type="GO" id="GO:0020037">
    <property type="term" value="F:heme binding"/>
    <property type="evidence" value="ECO:0007669"/>
    <property type="project" value="InterPro"/>
</dbReference>
<reference evidence="10" key="2">
    <citation type="submission" date="2023-05" db="EMBL/GenBank/DDBJ databases">
        <authorList>
            <person name="Schelkunov M.I."/>
        </authorList>
    </citation>
    <scope>NUCLEOTIDE SEQUENCE</scope>
    <source>
        <strain evidence="10">Hsosn_3</strain>
        <tissue evidence="10">Leaf</tissue>
    </source>
</reference>
<accession>A0AAD8IY75</accession>
<dbReference type="GO" id="GO:0005506">
    <property type="term" value="F:iron ion binding"/>
    <property type="evidence" value="ECO:0007669"/>
    <property type="project" value="InterPro"/>
</dbReference>
<protein>
    <submittedName>
        <fullName evidence="10">Flavonoid 3'-monooxygenase</fullName>
    </submittedName>
</protein>
<comment type="subcellular location">
    <subcellularLocation>
        <location evidence="2">Membrane</location>
    </subcellularLocation>
</comment>
<evidence type="ECO:0000313" key="11">
    <source>
        <dbReference type="Proteomes" id="UP001237642"/>
    </source>
</evidence>
<evidence type="ECO:0000256" key="9">
    <source>
        <dbReference type="ARBA" id="ARBA00023136"/>
    </source>
</evidence>
<evidence type="ECO:0000313" key="10">
    <source>
        <dbReference type="EMBL" id="KAK1392290.1"/>
    </source>
</evidence>
<dbReference type="GO" id="GO:0004497">
    <property type="term" value="F:monooxygenase activity"/>
    <property type="evidence" value="ECO:0007669"/>
    <property type="project" value="UniProtKB-KW"/>
</dbReference>
<keyword evidence="6" id="KW-0560">Oxidoreductase</keyword>
<evidence type="ECO:0000256" key="3">
    <source>
        <dbReference type="ARBA" id="ARBA00010617"/>
    </source>
</evidence>
<dbReference type="AlphaFoldDB" id="A0AAD8IY75"/>
<comment type="caution">
    <text evidence="10">The sequence shown here is derived from an EMBL/GenBank/DDBJ whole genome shotgun (WGS) entry which is preliminary data.</text>
</comment>
<sequence>MTPSDFVILLVFVGALWQFIHILFSKTPEHNLPPGPPGLPFIGHLHMLGKLPHRTLFKLSQKYGPIMSIRLGLVPTVIVSSPAAAELFLKTHDTVFASRPSSQASDYLFYGTTGIGFTKYGAHWRSARKLCMLELLNAEKVKSMAGMRREDLRLCVESLKKAAASREVVDISEKVVHLIEDMTCRMLFGKSRDERFDLSAIVHDIAEDLGAFNIADYIPFLGALNLQGFTKRFQITSEAVDKILETMIDGHEKDVANGYKKNDRDFLDVILALKKNPTGTHEQLARNLNQSNIKAILMDLIFGAIDASPTAIEWTMSELIRNPRVMKLLQEEIRDVTHDLPRANHLLAIPTIHQR</sequence>
<gene>
    <name evidence="10" type="ORF">POM88_011346</name>
</gene>
<dbReference type="GO" id="GO:0016705">
    <property type="term" value="F:oxidoreductase activity, acting on paired donors, with incorporation or reduction of molecular oxygen"/>
    <property type="evidence" value="ECO:0007669"/>
    <property type="project" value="InterPro"/>
</dbReference>
<organism evidence="10 11">
    <name type="scientific">Heracleum sosnowskyi</name>
    <dbReference type="NCBI Taxonomy" id="360622"/>
    <lineage>
        <taxon>Eukaryota</taxon>
        <taxon>Viridiplantae</taxon>
        <taxon>Streptophyta</taxon>
        <taxon>Embryophyta</taxon>
        <taxon>Tracheophyta</taxon>
        <taxon>Spermatophyta</taxon>
        <taxon>Magnoliopsida</taxon>
        <taxon>eudicotyledons</taxon>
        <taxon>Gunneridae</taxon>
        <taxon>Pentapetalae</taxon>
        <taxon>asterids</taxon>
        <taxon>campanulids</taxon>
        <taxon>Apiales</taxon>
        <taxon>Apiaceae</taxon>
        <taxon>Apioideae</taxon>
        <taxon>apioid superclade</taxon>
        <taxon>Tordylieae</taxon>
        <taxon>Tordyliinae</taxon>
        <taxon>Heracleum</taxon>
    </lineage>
</organism>
<dbReference type="PANTHER" id="PTHR47943">
    <property type="entry name" value="CYTOCHROME P450 93A3-LIKE"/>
    <property type="match status" value="1"/>
</dbReference>
<evidence type="ECO:0000256" key="7">
    <source>
        <dbReference type="ARBA" id="ARBA00023004"/>
    </source>
</evidence>
<evidence type="ECO:0000256" key="2">
    <source>
        <dbReference type="ARBA" id="ARBA00004370"/>
    </source>
</evidence>
<keyword evidence="9" id="KW-0472">Membrane</keyword>